<reference evidence="1 2" key="1">
    <citation type="journal article" date="2018" name="Mol. Biol. Evol.">
        <title>Analysis of the draft genome of the red seaweed Gracilariopsis chorda provides insights into genome size evolution in Rhodophyta.</title>
        <authorList>
            <person name="Lee J."/>
            <person name="Yang E.C."/>
            <person name="Graf L."/>
            <person name="Yang J.H."/>
            <person name="Qiu H."/>
            <person name="Zel Zion U."/>
            <person name="Chan C.X."/>
            <person name="Stephens T.G."/>
            <person name="Weber A.P.M."/>
            <person name="Boo G.H."/>
            <person name="Boo S.M."/>
            <person name="Kim K.M."/>
            <person name="Shin Y."/>
            <person name="Jung M."/>
            <person name="Lee S.J."/>
            <person name="Yim H.S."/>
            <person name="Lee J.H."/>
            <person name="Bhattacharya D."/>
            <person name="Yoon H.S."/>
        </authorList>
    </citation>
    <scope>NUCLEOTIDE SEQUENCE [LARGE SCALE GENOMIC DNA]</scope>
    <source>
        <strain evidence="1 2">SKKU-2015</strain>
        <tissue evidence="1">Whole body</tissue>
    </source>
</reference>
<gene>
    <name evidence="1" type="ORF">BWQ96_02213</name>
</gene>
<evidence type="ECO:0000313" key="1">
    <source>
        <dbReference type="EMBL" id="PXF48022.1"/>
    </source>
</evidence>
<keyword evidence="2" id="KW-1185">Reference proteome</keyword>
<dbReference type="Proteomes" id="UP000247409">
    <property type="component" value="Unassembled WGS sequence"/>
</dbReference>
<accession>A0A2V3J0S9</accession>
<name>A0A2V3J0S9_9FLOR</name>
<comment type="caution">
    <text evidence="1">The sequence shown here is derived from an EMBL/GenBank/DDBJ whole genome shotgun (WGS) entry which is preliminary data.</text>
</comment>
<dbReference type="AlphaFoldDB" id="A0A2V3J0S9"/>
<evidence type="ECO:0000313" key="2">
    <source>
        <dbReference type="Proteomes" id="UP000247409"/>
    </source>
</evidence>
<proteinExistence type="predicted"/>
<organism evidence="1 2">
    <name type="scientific">Gracilariopsis chorda</name>
    <dbReference type="NCBI Taxonomy" id="448386"/>
    <lineage>
        <taxon>Eukaryota</taxon>
        <taxon>Rhodophyta</taxon>
        <taxon>Florideophyceae</taxon>
        <taxon>Rhodymeniophycidae</taxon>
        <taxon>Gracilariales</taxon>
        <taxon>Gracilariaceae</taxon>
        <taxon>Gracilariopsis</taxon>
    </lineage>
</organism>
<sequence>MDCKRDEGVGALSFENGTADKMVYSLQNAAMNLTTTGIGRKNAHTLTHEE</sequence>
<dbReference type="EMBL" id="NBIV01000017">
    <property type="protein sequence ID" value="PXF48022.1"/>
    <property type="molecule type" value="Genomic_DNA"/>
</dbReference>
<protein>
    <submittedName>
        <fullName evidence="1">Uncharacterized protein</fullName>
    </submittedName>
</protein>